<gene>
    <name evidence="1" type="ORF">SAMN05421510_11132</name>
</gene>
<dbReference type="AlphaFoldDB" id="A0A1H9HIX3"/>
<dbReference type="OrthoDB" id="6057946at2"/>
<dbReference type="EMBL" id="FOFX01000113">
    <property type="protein sequence ID" value="SEQ62301.1"/>
    <property type="molecule type" value="Genomic_DNA"/>
</dbReference>
<dbReference type="RefSeq" id="WP_074722783.1">
    <property type="nucleotide sequence ID" value="NZ_FOFX01000113.1"/>
</dbReference>
<evidence type="ECO:0000313" key="1">
    <source>
        <dbReference type="EMBL" id="SEQ62301.1"/>
    </source>
</evidence>
<evidence type="ECO:0000313" key="2">
    <source>
        <dbReference type="Proteomes" id="UP000181998"/>
    </source>
</evidence>
<organism evidence="1 2">
    <name type="scientific">Nitrosomonas ureae</name>
    <dbReference type="NCBI Taxonomy" id="44577"/>
    <lineage>
        <taxon>Bacteria</taxon>
        <taxon>Pseudomonadati</taxon>
        <taxon>Pseudomonadota</taxon>
        <taxon>Betaproteobacteria</taxon>
        <taxon>Nitrosomonadales</taxon>
        <taxon>Nitrosomonadaceae</taxon>
        <taxon>Nitrosomonas</taxon>
    </lineage>
</organism>
<sequence length="255" mass="29418">MNKFSNSGHRILNILLKLQNQSQKINTAKTWANILEINDENVESDSYELNQKLILIRNELNLFEKKMINSKYTEDLYKPYVEHLKLVVTPISLNANWSQYSSYINGELILSFKFCAQILDDEPLIDFTELQNLFAKINDFKETVSNSTLNETQKQFILDQIDILEKAINNYPIMGNSAIIKAFEDGYVDYLKNSEIVESINDDHTFKNKNNLPKLWSELKTISKVIVQVDKISNAFVSITEKYTSLIDSASKSIN</sequence>
<reference evidence="1 2" key="1">
    <citation type="submission" date="2016-10" db="EMBL/GenBank/DDBJ databases">
        <authorList>
            <person name="de Groot N.N."/>
        </authorList>
    </citation>
    <scope>NUCLEOTIDE SEQUENCE [LARGE SCALE GENOMIC DNA]</scope>
    <source>
        <strain evidence="1 2">Nm9</strain>
    </source>
</reference>
<dbReference type="Proteomes" id="UP000181998">
    <property type="component" value="Unassembled WGS sequence"/>
</dbReference>
<name>A0A1H9HIX3_9PROT</name>
<proteinExistence type="predicted"/>
<accession>A0A1H9HIX3</accession>
<protein>
    <submittedName>
        <fullName evidence="1">Uncharacterized protein</fullName>
    </submittedName>
</protein>